<organism evidence="2 3">
    <name type="scientific">Chlamydia ibidis</name>
    <dbReference type="NCBI Taxonomy" id="1405396"/>
    <lineage>
        <taxon>Bacteria</taxon>
        <taxon>Pseudomonadati</taxon>
        <taxon>Chlamydiota</taxon>
        <taxon>Chlamydiia</taxon>
        <taxon>Chlamydiales</taxon>
        <taxon>Chlamydiaceae</taxon>
        <taxon>Chlamydia/Chlamydophila group</taxon>
        <taxon>Chlamydia</taxon>
    </lineage>
</organism>
<feature type="compositionally biased region" description="Basic residues" evidence="1">
    <location>
        <begin position="1"/>
        <end position="11"/>
    </location>
</feature>
<gene>
    <name evidence="2" type="ORF">CP10139811_1481</name>
</gene>
<proteinExistence type="predicted"/>
<dbReference type="EMBL" id="ATNB01000183">
    <property type="protein sequence ID" value="EPP34293.1"/>
    <property type="molecule type" value="Genomic_DNA"/>
</dbReference>
<evidence type="ECO:0000256" key="1">
    <source>
        <dbReference type="SAM" id="MobiDB-lite"/>
    </source>
</evidence>
<comment type="caution">
    <text evidence="2">The sequence shown here is derived from an EMBL/GenBank/DDBJ whole genome shotgun (WGS) entry which is preliminary data.</text>
</comment>
<evidence type="ECO:0000313" key="2">
    <source>
        <dbReference type="EMBL" id="EPP34293.1"/>
    </source>
</evidence>
<dbReference type="Proteomes" id="UP000016200">
    <property type="component" value="Unassembled WGS sequence"/>
</dbReference>
<dbReference type="HOGENOM" id="CLU_3427395_0_0_0"/>
<protein>
    <submittedName>
        <fullName evidence="2">Uncharacterized protein</fullName>
    </submittedName>
</protein>
<feature type="non-terminal residue" evidence="2">
    <location>
        <position position="1"/>
    </location>
</feature>
<reference evidence="2 3" key="1">
    <citation type="submission" date="2013-04" db="EMBL/GenBank/DDBJ databases">
        <title>Genome sequence of Chlamydia psittaci 10-1398/11.</title>
        <authorList>
            <person name="Huot-Creasy H."/>
            <person name="McCracken C.L."/>
            <person name="Humphries M."/>
            <person name="Sachse K."/>
            <person name="Laroucau K."/>
            <person name="Bavoil P."/>
            <person name="Myers G.S."/>
        </authorList>
    </citation>
    <scope>NUCLEOTIDE SEQUENCE [LARGE SCALE GENOMIC DNA]</scope>
    <source>
        <strain evidence="2 3">10_1398_11</strain>
    </source>
</reference>
<feature type="region of interest" description="Disordered" evidence="1">
    <location>
        <begin position="1"/>
        <end position="20"/>
    </location>
</feature>
<dbReference type="AlphaFoldDB" id="S7J246"/>
<accession>S7J246</accession>
<sequence>ENPPSKKKIMHFRLENPPFK</sequence>
<name>S7J246_9CHLA</name>
<evidence type="ECO:0000313" key="3">
    <source>
        <dbReference type="Proteomes" id="UP000016200"/>
    </source>
</evidence>